<name>A0AAW3SYV6_9MICO</name>
<evidence type="ECO:0008006" key="3">
    <source>
        <dbReference type="Google" id="ProtNLM"/>
    </source>
</evidence>
<dbReference type="Proteomes" id="UP000590225">
    <property type="component" value="Unassembled WGS sequence"/>
</dbReference>
<dbReference type="RefSeq" id="WP_182514886.1">
    <property type="nucleotide sequence ID" value="NZ_JACGXP010000001.1"/>
</dbReference>
<proteinExistence type="predicted"/>
<comment type="caution">
    <text evidence="1">The sequence shown here is derived from an EMBL/GenBank/DDBJ whole genome shotgun (WGS) entry which is preliminary data.</text>
</comment>
<evidence type="ECO:0000313" key="2">
    <source>
        <dbReference type="Proteomes" id="UP000590225"/>
    </source>
</evidence>
<dbReference type="AlphaFoldDB" id="A0AAW3SYV6"/>
<dbReference type="EMBL" id="JACGXP010000001">
    <property type="protein sequence ID" value="MBA8988961.1"/>
    <property type="molecule type" value="Genomic_DNA"/>
</dbReference>
<sequence length="68" mass="7259">MADPIFEQVFTVARGDEAITSYQMTQAKAEADLARVQAAMVTASLTPDIVLATVEKTTTYGKPIPITA</sequence>
<reference evidence="1 2" key="1">
    <citation type="submission" date="2020-07" db="EMBL/GenBank/DDBJ databases">
        <title>Above-ground endophytic microbial communities from plants in different locations in the United States.</title>
        <authorList>
            <person name="Frank C."/>
        </authorList>
    </citation>
    <scope>NUCLEOTIDE SEQUENCE [LARGE SCALE GENOMIC DNA]</scope>
    <source>
        <strain evidence="1 2">WPL5_2</strain>
    </source>
</reference>
<accession>A0AAW3SYV6</accession>
<protein>
    <recommendedName>
        <fullName evidence="3">DUF2922 domain-containing protein</fullName>
    </recommendedName>
</protein>
<evidence type="ECO:0000313" key="1">
    <source>
        <dbReference type="EMBL" id="MBA8988961.1"/>
    </source>
</evidence>
<gene>
    <name evidence="1" type="ORF">FHW23_000193</name>
</gene>
<organism evidence="1 2">
    <name type="scientific">Curtobacterium pusillum</name>
    <dbReference type="NCBI Taxonomy" id="69373"/>
    <lineage>
        <taxon>Bacteria</taxon>
        <taxon>Bacillati</taxon>
        <taxon>Actinomycetota</taxon>
        <taxon>Actinomycetes</taxon>
        <taxon>Micrococcales</taxon>
        <taxon>Microbacteriaceae</taxon>
        <taxon>Curtobacterium</taxon>
    </lineage>
</organism>